<evidence type="ECO:0000256" key="2">
    <source>
        <dbReference type="ARBA" id="ARBA00022679"/>
    </source>
</evidence>
<dbReference type="Pfam" id="PF00145">
    <property type="entry name" value="DNA_methylase"/>
    <property type="match status" value="1"/>
</dbReference>
<keyword evidence="5" id="KW-1185">Reference proteome</keyword>
<evidence type="ECO:0000256" key="3">
    <source>
        <dbReference type="SAM" id="MobiDB-lite"/>
    </source>
</evidence>
<dbReference type="SUPFAM" id="SSF53335">
    <property type="entry name" value="S-adenosyl-L-methionine-dependent methyltransferases"/>
    <property type="match status" value="1"/>
</dbReference>
<dbReference type="InterPro" id="IPR029063">
    <property type="entry name" value="SAM-dependent_MTases_sf"/>
</dbReference>
<sequence length="368" mass="40531">MSTTAEESAIDAALESAIDAALDGMELDAEEDADQVDLSGVSAANQEQPPAATSEVNPEASPTVVETSLPNADTLGPMDAIPIGIYLAIGHWLPPALAAGALSLLLTVDFLFACEIEKFKQRMLVDHVLDRDTCLFEDLTKMTSQTERKCVRHQRACDLPQDLFGFVSGFSCKSLSKLQNDASLKKAMSNKNQDSTSYRTFKGNLDVLNYSRPMWVALENVDVGDCSDDDSNGAVISKLLKETGYHTRMVLLEACQFGLPQRRVRLFILGVHIERAQAELMSSPENILNELVTIYLPAMKLSCPSVDFFLRPHDDDDIVDELHRRQDKFPATIISALAIGFLCCLQFPTEQDDQDIGEIEALLNRCLV</sequence>
<name>A0ABP0IAL4_9DINO</name>
<keyword evidence="1" id="KW-0489">Methyltransferase</keyword>
<comment type="caution">
    <text evidence="4">The sequence shown here is derived from an EMBL/GenBank/DDBJ whole genome shotgun (WGS) entry which is preliminary data.</text>
</comment>
<dbReference type="InterPro" id="IPR001525">
    <property type="entry name" value="C5_MeTfrase"/>
</dbReference>
<protein>
    <submittedName>
        <fullName evidence="4">Uncharacterized protein</fullName>
    </submittedName>
</protein>
<feature type="region of interest" description="Disordered" evidence="3">
    <location>
        <begin position="42"/>
        <end position="69"/>
    </location>
</feature>
<dbReference type="EMBL" id="CAXAMN010002447">
    <property type="protein sequence ID" value="CAK8999629.1"/>
    <property type="molecule type" value="Genomic_DNA"/>
</dbReference>
<proteinExistence type="predicted"/>
<gene>
    <name evidence="4" type="ORF">CCMP2556_LOCUS5722</name>
</gene>
<evidence type="ECO:0000313" key="5">
    <source>
        <dbReference type="Proteomes" id="UP001642484"/>
    </source>
</evidence>
<accession>A0ABP0IAL4</accession>
<evidence type="ECO:0000256" key="1">
    <source>
        <dbReference type="ARBA" id="ARBA00022603"/>
    </source>
</evidence>
<evidence type="ECO:0000313" key="4">
    <source>
        <dbReference type="EMBL" id="CAK8999629.1"/>
    </source>
</evidence>
<dbReference type="Proteomes" id="UP001642484">
    <property type="component" value="Unassembled WGS sequence"/>
</dbReference>
<reference evidence="4 5" key="1">
    <citation type="submission" date="2024-02" db="EMBL/GenBank/DDBJ databases">
        <authorList>
            <person name="Chen Y."/>
            <person name="Shah S."/>
            <person name="Dougan E. K."/>
            <person name="Thang M."/>
            <person name="Chan C."/>
        </authorList>
    </citation>
    <scope>NUCLEOTIDE SEQUENCE [LARGE SCALE GENOMIC DNA]</scope>
</reference>
<dbReference type="Gene3D" id="3.40.50.150">
    <property type="entry name" value="Vaccinia Virus protein VP39"/>
    <property type="match status" value="1"/>
</dbReference>
<keyword evidence="2" id="KW-0808">Transferase</keyword>
<organism evidence="4 5">
    <name type="scientific">Durusdinium trenchii</name>
    <dbReference type="NCBI Taxonomy" id="1381693"/>
    <lineage>
        <taxon>Eukaryota</taxon>
        <taxon>Sar</taxon>
        <taxon>Alveolata</taxon>
        <taxon>Dinophyceae</taxon>
        <taxon>Suessiales</taxon>
        <taxon>Symbiodiniaceae</taxon>
        <taxon>Durusdinium</taxon>
    </lineage>
</organism>